<feature type="compositionally biased region" description="Basic residues" evidence="1">
    <location>
        <begin position="120"/>
        <end position="133"/>
    </location>
</feature>
<dbReference type="EMBL" id="JAGMVJ010000006">
    <property type="protein sequence ID" value="KAH7089735.1"/>
    <property type="molecule type" value="Genomic_DNA"/>
</dbReference>
<dbReference type="AlphaFoldDB" id="A0A8K0W0L7"/>
<dbReference type="PANTHER" id="PTHR34755">
    <property type="entry name" value="SERINE/ARGININE REPETITIVE MATRIX PROTEIN 3-RELATED"/>
    <property type="match status" value="1"/>
</dbReference>
<keyword evidence="3" id="KW-1185">Reference proteome</keyword>
<comment type="caution">
    <text evidence="2">The sequence shown here is derived from an EMBL/GenBank/DDBJ whole genome shotgun (WGS) entry which is preliminary data.</text>
</comment>
<feature type="compositionally biased region" description="Low complexity" evidence="1">
    <location>
        <begin position="59"/>
        <end position="68"/>
    </location>
</feature>
<dbReference type="OrthoDB" id="5395390at2759"/>
<sequence length="733" mass="83282">MAVTLKRKRGAISYKEPSSDDDLTESSDAEERLQRKRSVPSRRSARRHEHSPRETSPVASKNPSAKARSSSRRGRRKISYKDVSTDEEGEDPDADFEVSEDEPRRTKPTRTTARSPRPLKTSRSKGKSPRKRALGAPLRPNETPAAAPVSISIPTDGHKPAWASLPYHVLLQIFVYASHPLRDENMKATAEIAWLVRMARTCSAFTKPALTALYRNPPIFAMRQSRKDLVHQLITPPSDIRDDHRVMVKRLELDATQMTALTDHANSVTDLASLVRSLTTLREIDIFDPVDRPPFRERLRRLRRWVYPAELFEALRASDLRLRSWRWNSRFCQHGPLWMKSIHGDSAFQSLRELTLTKFHPAEVPDNGVEEEDTQGQPTMEELVASAVVALPNLRSLSFETCGIVSGRLLPLLPANLVSLNITNCGELLSDALQAFLATNGALLEDLVLNHNQSLDLSFLVDLKQSCPRLEVLRMDMTYYSSLSMSSDNEPLYETLLGESERPTWPTTLRVLDMEYLRNWNSIAATNFFSSLIDAAEELPFLREIVIIAMVNTDWRERAKFRMRWTEQFRKVFARKWQPPSPHLVSLKAFRDWKVQGHSAKPEPEKNDSLIEDVADGMGDTKLDDSDSDVPLLQSPNSKQDDKWDSKRLRSRSKITGSYDESSADESAPEESGSDDEAVRFVQGRCHTVLFRIDNFRPREEIFGEADFLDAEPSGDEEWNGNDDPDDEGGYAW</sequence>
<feature type="compositionally biased region" description="Basic and acidic residues" evidence="1">
    <location>
        <begin position="639"/>
        <end position="648"/>
    </location>
</feature>
<feature type="region of interest" description="Disordered" evidence="1">
    <location>
        <begin position="1"/>
        <end position="146"/>
    </location>
</feature>
<reference evidence="2" key="1">
    <citation type="journal article" date="2021" name="Nat. Commun.">
        <title>Genetic determinants of endophytism in the Arabidopsis root mycobiome.</title>
        <authorList>
            <person name="Mesny F."/>
            <person name="Miyauchi S."/>
            <person name="Thiergart T."/>
            <person name="Pickel B."/>
            <person name="Atanasova L."/>
            <person name="Karlsson M."/>
            <person name="Huettel B."/>
            <person name="Barry K.W."/>
            <person name="Haridas S."/>
            <person name="Chen C."/>
            <person name="Bauer D."/>
            <person name="Andreopoulos W."/>
            <person name="Pangilinan J."/>
            <person name="LaButti K."/>
            <person name="Riley R."/>
            <person name="Lipzen A."/>
            <person name="Clum A."/>
            <person name="Drula E."/>
            <person name="Henrissat B."/>
            <person name="Kohler A."/>
            <person name="Grigoriev I.V."/>
            <person name="Martin F.M."/>
            <person name="Hacquard S."/>
        </authorList>
    </citation>
    <scope>NUCLEOTIDE SEQUENCE</scope>
    <source>
        <strain evidence="2">MPI-SDFR-AT-0120</strain>
    </source>
</reference>
<evidence type="ECO:0000313" key="2">
    <source>
        <dbReference type="EMBL" id="KAH7089735.1"/>
    </source>
</evidence>
<feature type="region of interest" description="Disordered" evidence="1">
    <location>
        <begin position="616"/>
        <end position="679"/>
    </location>
</feature>
<dbReference type="SUPFAM" id="SSF52047">
    <property type="entry name" value="RNI-like"/>
    <property type="match status" value="1"/>
</dbReference>
<dbReference type="InterPro" id="IPR052109">
    <property type="entry name" value="SRRM_Domain-Containing"/>
</dbReference>
<feature type="compositionally biased region" description="Basic residues" evidence="1">
    <location>
        <begin position="34"/>
        <end position="50"/>
    </location>
</feature>
<feature type="compositionally biased region" description="Basic residues" evidence="1">
    <location>
        <begin position="1"/>
        <end position="10"/>
    </location>
</feature>
<proteinExistence type="predicted"/>
<feature type="compositionally biased region" description="Acidic residues" evidence="1">
    <location>
        <begin position="19"/>
        <end position="28"/>
    </location>
</feature>
<organism evidence="2 3">
    <name type="scientific">Paraphoma chrysanthemicola</name>
    <dbReference type="NCBI Taxonomy" id="798071"/>
    <lineage>
        <taxon>Eukaryota</taxon>
        <taxon>Fungi</taxon>
        <taxon>Dikarya</taxon>
        <taxon>Ascomycota</taxon>
        <taxon>Pezizomycotina</taxon>
        <taxon>Dothideomycetes</taxon>
        <taxon>Pleosporomycetidae</taxon>
        <taxon>Pleosporales</taxon>
        <taxon>Pleosporineae</taxon>
        <taxon>Phaeosphaeriaceae</taxon>
        <taxon>Paraphoma</taxon>
    </lineage>
</organism>
<dbReference type="Proteomes" id="UP000813461">
    <property type="component" value="Unassembled WGS sequence"/>
</dbReference>
<evidence type="ECO:0000256" key="1">
    <source>
        <dbReference type="SAM" id="MobiDB-lite"/>
    </source>
</evidence>
<feature type="compositionally biased region" description="Basic residues" evidence="1">
    <location>
        <begin position="69"/>
        <end position="78"/>
    </location>
</feature>
<feature type="compositionally biased region" description="Low complexity" evidence="1">
    <location>
        <begin position="109"/>
        <end position="118"/>
    </location>
</feature>
<dbReference type="Gene3D" id="3.80.10.10">
    <property type="entry name" value="Ribonuclease Inhibitor"/>
    <property type="match status" value="1"/>
</dbReference>
<dbReference type="PANTHER" id="PTHR34755:SF4">
    <property type="entry name" value="F-BOX DOMAIN-CONTAINING PROTEIN"/>
    <property type="match status" value="1"/>
</dbReference>
<feature type="compositionally biased region" description="Acidic residues" evidence="1">
    <location>
        <begin position="85"/>
        <end position="100"/>
    </location>
</feature>
<dbReference type="InterPro" id="IPR032675">
    <property type="entry name" value="LRR_dom_sf"/>
</dbReference>
<evidence type="ECO:0000313" key="3">
    <source>
        <dbReference type="Proteomes" id="UP000813461"/>
    </source>
</evidence>
<name>A0A8K0W0L7_9PLEO</name>
<feature type="region of interest" description="Disordered" evidence="1">
    <location>
        <begin position="704"/>
        <end position="733"/>
    </location>
</feature>
<accession>A0A8K0W0L7</accession>
<gene>
    <name evidence="2" type="ORF">FB567DRAFT_521420</name>
</gene>
<protein>
    <submittedName>
        <fullName evidence="2">Uncharacterized protein</fullName>
    </submittedName>
</protein>
<feature type="compositionally biased region" description="Acidic residues" evidence="1">
    <location>
        <begin position="662"/>
        <end position="676"/>
    </location>
</feature>